<keyword evidence="10" id="KW-0378">Hydrolase</keyword>
<evidence type="ECO:0000256" key="2">
    <source>
        <dbReference type="ARBA" id="ARBA00005417"/>
    </source>
</evidence>
<dbReference type="InterPro" id="IPR003593">
    <property type="entry name" value="AAA+_ATPase"/>
</dbReference>
<gene>
    <name evidence="10" type="primary">ecfA2_1</name>
    <name evidence="10" type="ORF">AVLFYP127_01436</name>
</gene>
<evidence type="ECO:0000256" key="8">
    <source>
        <dbReference type="ARBA" id="ARBA00023136"/>
    </source>
</evidence>
<dbReference type="NCBIfam" id="TIGR04520">
    <property type="entry name" value="ECF_ATPase_1"/>
    <property type="match status" value="1"/>
</dbReference>
<dbReference type="Pfam" id="PF00005">
    <property type="entry name" value="ABC_tran"/>
    <property type="match status" value="1"/>
</dbReference>
<dbReference type="GO" id="GO:0043190">
    <property type="term" value="C:ATP-binding cassette (ABC) transporter complex"/>
    <property type="evidence" value="ECO:0007669"/>
    <property type="project" value="TreeGrafter"/>
</dbReference>
<reference evidence="10" key="1">
    <citation type="submission" date="2019-11" db="EMBL/GenBank/DDBJ databases">
        <authorList>
            <person name="Feng L."/>
        </authorList>
    </citation>
    <scope>NUCLEOTIDE SEQUENCE</scope>
    <source>
        <strain evidence="10">AvaginalisLFYP127</strain>
    </source>
</reference>
<dbReference type="SMART" id="SM00382">
    <property type="entry name" value="AAA"/>
    <property type="match status" value="1"/>
</dbReference>
<sequence length="277" mass="31099">MIKIENLNFSYKNNSDENENVEYTAALNDLDLSINKGEFVAILGHNGSGKSTLAKLLNGQIFPTSGDILICGMNTKDDKKNWEIREKCSMVFQNPDNQMVATTVENEVAFGPENLQIKNPELRQRVDEAIKLVGMQDYIKKSPSELSGGQKQRVSIAGVIAMLSDCIIFDEPTAMLDPKGRADVMNIIHDLNKKYKKTVVHITHYMEEAALADRIIVLNKGKKALEGSAREVFSNVKEMKKLGLTVPQVTEIAYELEKEGYEFEKLPLNIEEFLELV</sequence>
<dbReference type="EC" id="3.6.3.-" evidence="10"/>
<evidence type="ECO:0000256" key="1">
    <source>
        <dbReference type="ARBA" id="ARBA00004202"/>
    </source>
</evidence>
<dbReference type="AlphaFoldDB" id="A0A6N2RJT2"/>
<keyword evidence="8" id="KW-0472">Membrane</keyword>
<dbReference type="InterPro" id="IPR017871">
    <property type="entry name" value="ABC_transporter-like_CS"/>
</dbReference>
<evidence type="ECO:0000256" key="4">
    <source>
        <dbReference type="ARBA" id="ARBA00022475"/>
    </source>
</evidence>
<accession>A0A6N2RJT2</accession>
<evidence type="ECO:0000256" key="5">
    <source>
        <dbReference type="ARBA" id="ARBA00022741"/>
    </source>
</evidence>
<dbReference type="CDD" id="cd03225">
    <property type="entry name" value="ABC_cobalt_CbiO_domain1"/>
    <property type="match status" value="1"/>
</dbReference>
<keyword evidence="6 10" id="KW-0067">ATP-binding</keyword>
<organism evidence="10">
    <name type="scientific">Anaerococcus vaginalis</name>
    <dbReference type="NCBI Taxonomy" id="33037"/>
    <lineage>
        <taxon>Bacteria</taxon>
        <taxon>Bacillati</taxon>
        <taxon>Bacillota</taxon>
        <taxon>Tissierellia</taxon>
        <taxon>Tissierellales</taxon>
        <taxon>Peptoniphilaceae</taxon>
        <taxon>Anaerococcus</taxon>
    </lineage>
</organism>
<proteinExistence type="inferred from homology"/>
<dbReference type="PROSITE" id="PS50893">
    <property type="entry name" value="ABC_TRANSPORTER_2"/>
    <property type="match status" value="1"/>
</dbReference>
<dbReference type="FunFam" id="3.40.50.300:FF:000224">
    <property type="entry name" value="Energy-coupling factor transporter ATP-binding protein EcfA"/>
    <property type="match status" value="1"/>
</dbReference>
<evidence type="ECO:0000313" key="10">
    <source>
        <dbReference type="EMBL" id="VYS81277.1"/>
    </source>
</evidence>
<dbReference type="RefSeq" id="WP_156328555.1">
    <property type="nucleotide sequence ID" value="NZ_CACRSW010000004.1"/>
</dbReference>
<evidence type="ECO:0000256" key="6">
    <source>
        <dbReference type="ARBA" id="ARBA00022840"/>
    </source>
</evidence>
<dbReference type="SUPFAM" id="SSF52540">
    <property type="entry name" value="P-loop containing nucleoside triphosphate hydrolases"/>
    <property type="match status" value="1"/>
</dbReference>
<dbReference type="InterPro" id="IPR003439">
    <property type="entry name" value="ABC_transporter-like_ATP-bd"/>
</dbReference>
<comment type="similarity">
    <text evidence="2">Belongs to the ABC transporter superfamily.</text>
</comment>
<dbReference type="InterPro" id="IPR027417">
    <property type="entry name" value="P-loop_NTPase"/>
</dbReference>
<dbReference type="PROSITE" id="PS00211">
    <property type="entry name" value="ABC_TRANSPORTER_1"/>
    <property type="match status" value="1"/>
</dbReference>
<evidence type="ECO:0000256" key="3">
    <source>
        <dbReference type="ARBA" id="ARBA00022448"/>
    </source>
</evidence>
<protein>
    <submittedName>
        <fullName evidence="10">Energy-coupling factor transporter ATP-binding protein EcfA2</fullName>
        <ecNumber evidence="10">3.6.3.-</ecNumber>
    </submittedName>
</protein>
<evidence type="ECO:0000259" key="9">
    <source>
        <dbReference type="PROSITE" id="PS50893"/>
    </source>
</evidence>
<dbReference type="GO" id="GO:0016887">
    <property type="term" value="F:ATP hydrolysis activity"/>
    <property type="evidence" value="ECO:0007669"/>
    <property type="project" value="InterPro"/>
</dbReference>
<dbReference type="Gene3D" id="3.40.50.300">
    <property type="entry name" value="P-loop containing nucleotide triphosphate hydrolases"/>
    <property type="match status" value="1"/>
</dbReference>
<keyword evidence="5" id="KW-0547">Nucleotide-binding</keyword>
<keyword evidence="3" id="KW-0813">Transport</keyword>
<feature type="domain" description="ABC transporter" evidence="9">
    <location>
        <begin position="2"/>
        <end position="245"/>
    </location>
</feature>
<dbReference type="InterPro" id="IPR050095">
    <property type="entry name" value="ECF_ABC_transporter_ATP-bd"/>
</dbReference>
<keyword evidence="7" id="KW-1278">Translocase</keyword>
<dbReference type="GO" id="GO:0005524">
    <property type="term" value="F:ATP binding"/>
    <property type="evidence" value="ECO:0007669"/>
    <property type="project" value="UniProtKB-KW"/>
</dbReference>
<dbReference type="InterPro" id="IPR030947">
    <property type="entry name" value="EcfA_1"/>
</dbReference>
<dbReference type="EMBL" id="CACRSW010000004">
    <property type="protein sequence ID" value="VYS81277.1"/>
    <property type="molecule type" value="Genomic_DNA"/>
</dbReference>
<dbReference type="InterPro" id="IPR015856">
    <property type="entry name" value="ABC_transpr_CbiO/EcfA_su"/>
</dbReference>
<comment type="subcellular location">
    <subcellularLocation>
        <location evidence="1">Cell membrane</location>
        <topology evidence="1">Peripheral membrane protein</topology>
    </subcellularLocation>
</comment>
<dbReference type="GO" id="GO:0042626">
    <property type="term" value="F:ATPase-coupled transmembrane transporter activity"/>
    <property type="evidence" value="ECO:0007669"/>
    <property type="project" value="TreeGrafter"/>
</dbReference>
<keyword evidence="4" id="KW-1003">Cell membrane</keyword>
<dbReference type="PANTHER" id="PTHR43553">
    <property type="entry name" value="HEAVY METAL TRANSPORTER"/>
    <property type="match status" value="1"/>
</dbReference>
<dbReference type="PANTHER" id="PTHR43553:SF24">
    <property type="entry name" value="ENERGY-COUPLING FACTOR TRANSPORTER ATP-BINDING PROTEIN ECFA1"/>
    <property type="match status" value="1"/>
</dbReference>
<name>A0A6N2RJT2_9FIRM</name>
<evidence type="ECO:0000256" key="7">
    <source>
        <dbReference type="ARBA" id="ARBA00022967"/>
    </source>
</evidence>